<proteinExistence type="predicted"/>
<dbReference type="KEGG" id="blac:94350565"/>
<reference evidence="1 2" key="1">
    <citation type="journal article" date="2021" name="Genome Biol.">
        <title>AFLAP: assembly-free linkage analysis pipeline using k-mers from genome sequencing data.</title>
        <authorList>
            <person name="Fletcher K."/>
            <person name="Zhang L."/>
            <person name="Gil J."/>
            <person name="Han R."/>
            <person name="Cavanaugh K."/>
            <person name="Michelmore R."/>
        </authorList>
    </citation>
    <scope>NUCLEOTIDE SEQUENCE [LARGE SCALE GENOMIC DNA]</scope>
    <source>
        <strain evidence="1 2">SF5</strain>
    </source>
</reference>
<accession>A0A976FEJ1</accession>
<dbReference type="Proteomes" id="UP000294530">
    <property type="component" value="Unassembled WGS sequence"/>
</dbReference>
<dbReference type="AlphaFoldDB" id="A0A976FEJ1"/>
<dbReference type="GeneID" id="94350565"/>
<sequence>MKVTRGPRRGKKELQPGHEWRSVRHVTRRHFLQHFPQHLGIQDQFVFVRSKKRRIVVQKRMQYRVVVAIGFRT</sequence>
<name>A0A976FEJ1_BRELC</name>
<protein>
    <submittedName>
        <fullName evidence="1">Uncharacterized protein</fullName>
    </submittedName>
</protein>
<keyword evidence="2" id="KW-1185">Reference proteome</keyword>
<organism evidence="1 2">
    <name type="scientific">Bremia lactucae</name>
    <name type="common">Lettuce downy mildew</name>
    <dbReference type="NCBI Taxonomy" id="4779"/>
    <lineage>
        <taxon>Eukaryota</taxon>
        <taxon>Sar</taxon>
        <taxon>Stramenopiles</taxon>
        <taxon>Oomycota</taxon>
        <taxon>Peronosporomycetes</taxon>
        <taxon>Peronosporales</taxon>
        <taxon>Peronosporaceae</taxon>
        <taxon>Bremia</taxon>
    </lineage>
</organism>
<comment type="caution">
    <text evidence="1">The sequence shown here is derived from an EMBL/GenBank/DDBJ whole genome shotgun (WGS) entry which is preliminary data.</text>
</comment>
<evidence type="ECO:0000313" key="2">
    <source>
        <dbReference type="Proteomes" id="UP000294530"/>
    </source>
</evidence>
<evidence type="ECO:0000313" key="1">
    <source>
        <dbReference type="EMBL" id="TDH65261.1"/>
    </source>
</evidence>
<gene>
    <name evidence="1" type="ORF">CCR75_006827</name>
</gene>
<dbReference type="RefSeq" id="XP_067814760.1">
    <property type="nucleotide sequence ID" value="XM_067964894.1"/>
</dbReference>
<dbReference type="EMBL" id="SHOA02000220">
    <property type="protein sequence ID" value="TDH65261.1"/>
    <property type="molecule type" value="Genomic_DNA"/>
</dbReference>